<gene>
    <name evidence="2" type="ORF">C5F50_05775</name>
</gene>
<dbReference type="RefSeq" id="WP_179372736.1">
    <property type="nucleotide sequence ID" value="NZ_CP026995.1"/>
</dbReference>
<evidence type="ECO:0000313" key="2">
    <source>
        <dbReference type="EMBL" id="QLH06635.1"/>
    </source>
</evidence>
<dbReference type="AlphaFoldDB" id="A0A7D5M536"/>
<proteinExistence type="predicted"/>
<dbReference type="GeneID" id="56067578"/>
<reference evidence="2 3" key="1">
    <citation type="submission" date="2018-02" db="EMBL/GenBank/DDBJ databases">
        <title>Complete genome of Nitrosopumilus ureaphilus PS0.</title>
        <authorList>
            <person name="Qin W."/>
            <person name="Zheng Y."/>
            <person name="Stahl D.A."/>
        </authorList>
    </citation>
    <scope>NUCLEOTIDE SEQUENCE [LARGE SCALE GENOMIC DNA]</scope>
    <source>
        <strain evidence="2 3">PS0</strain>
    </source>
</reference>
<sequence length="66" mass="8035">MGELPKKFPEYAIMYKTLSNQIKTLEKRKENAQEKERDEIELKIQNYHLKLSKIKKTFPENFFDEN</sequence>
<feature type="coiled-coil region" evidence="1">
    <location>
        <begin position="15"/>
        <end position="45"/>
    </location>
</feature>
<name>A0A7D5M536_9ARCH</name>
<dbReference type="Proteomes" id="UP000509478">
    <property type="component" value="Chromosome"/>
</dbReference>
<dbReference type="KEGG" id="nue:C5F50_05775"/>
<evidence type="ECO:0000256" key="1">
    <source>
        <dbReference type="SAM" id="Coils"/>
    </source>
</evidence>
<keyword evidence="3" id="KW-1185">Reference proteome</keyword>
<dbReference type="OrthoDB" id="3197at2157"/>
<protein>
    <submittedName>
        <fullName evidence="2">Uncharacterized protein</fullName>
    </submittedName>
</protein>
<accession>A0A7D5M536</accession>
<dbReference type="EMBL" id="CP026995">
    <property type="protein sequence ID" value="QLH06635.1"/>
    <property type="molecule type" value="Genomic_DNA"/>
</dbReference>
<keyword evidence="1" id="KW-0175">Coiled coil</keyword>
<evidence type="ECO:0000313" key="3">
    <source>
        <dbReference type="Proteomes" id="UP000509478"/>
    </source>
</evidence>
<organism evidence="2 3">
    <name type="scientific">Nitrosopumilus ureiphilus</name>
    <dbReference type="NCBI Taxonomy" id="1470067"/>
    <lineage>
        <taxon>Archaea</taxon>
        <taxon>Nitrososphaerota</taxon>
        <taxon>Nitrososphaeria</taxon>
        <taxon>Nitrosopumilales</taxon>
        <taxon>Nitrosopumilaceae</taxon>
        <taxon>Nitrosopumilus</taxon>
    </lineage>
</organism>